<accession>A0A1E3XDT5</accession>
<dbReference type="SUPFAM" id="SSF102114">
    <property type="entry name" value="Radical SAM enzymes"/>
    <property type="match status" value="1"/>
</dbReference>
<dbReference type="Gene3D" id="3.40.50.280">
    <property type="entry name" value="Cobalamin-binding domain"/>
    <property type="match status" value="1"/>
</dbReference>
<dbReference type="InterPro" id="IPR006638">
    <property type="entry name" value="Elp3/MiaA/NifB-like_rSAM"/>
</dbReference>
<dbReference type="InterPro" id="IPR007197">
    <property type="entry name" value="rSAM"/>
</dbReference>
<dbReference type="Proteomes" id="UP000094056">
    <property type="component" value="Unassembled WGS sequence"/>
</dbReference>
<proteinExistence type="predicted"/>
<organism evidence="8 9">
    <name type="scientific">Candidatus Scalindua rubra</name>
    <dbReference type="NCBI Taxonomy" id="1872076"/>
    <lineage>
        <taxon>Bacteria</taxon>
        <taxon>Pseudomonadati</taxon>
        <taxon>Planctomycetota</taxon>
        <taxon>Candidatus Brocadiia</taxon>
        <taxon>Candidatus Brocadiales</taxon>
        <taxon>Candidatus Scalinduaceae</taxon>
        <taxon>Candidatus Scalindua</taxon>
    </lineage>
</organism>
<dbReference type="SMART" id="SM00729">
    <property type="entry name" value="Elp3"/>
    <property type="match status" value="1"/>
</dbReference>
<dbReference type="InterPro" id="IPR023404">
    <property type="entry name" value="rSAM_horseshoe"/>
</dbReference>
<protein>
    <submittedName>
        <fullName evidence="8">Oxidoreductase</fullName>
    </submittedName>
</protein>
<feature type="domain" description="B12-binding" evidence="6">
    <location>
        <begin position="2"/>
        <end position="168"/>
    </location>
</feature>
<evidence type="ECO:0000313" key="8">
    <source>
        <dbReference type="EMBL" id="ODS33758.1"/>
    </source>
</evidence>
<sequence length="467" mass="53370">MKRTNVLFVYPNRETVLRIPMAGAVLCSSVEKSGHDVRVFDTTFMGNEFKTDIHFSEKKGTVKKSGIEDYIGELDIRPLEDIVKETIHRFPPDLIAVTVLERNYTTAVNVIKELKKCTNVPLVAGGIMAITAPEVLIAVDGIDMICLGEGEDVTVDLCNAIASQKPFNNIPNLWVKENGRVIKNPMRPLIDMNEVPEQNWKPFDNRHLFRAYKGKVYRNGSFEFSRGCMKICSFCVAPELRKAQKGLGKYHRFKTPEHVIKEIIDKASQYNLNLIHFGDTDFLSGMKFNTLETFAKLYKKHIDLPFLIQTGAETINEDKMKLLGMAGCDNISIGVESGSEKIRKQVLHKYVSKAKIVDSFRIARKYKIRMTANYMFGLPDETEEDIMETIKFNRIVNPPAIAAFYFTPFLGTELYDVSLKKGYIKGFDSKANLHKEVALEMPHLPKKRVKELLEYFVEDFNNYKDEY</sequence>
<evidence type="ECO:0000256" key="1">
    <source>
        <dbReference type="ARBA" id="ARBA00001966"/>
    </source>
</evidence>
<gene>
    <name evidence="8" type="ORF">SCARUB_01115</name>
</gene>
<name>A0A1E3XDT5_9BACT</name>
<dbReference type="Pfam" id="PF04055">
    <property type="entry name" value="Radical_SAM"/>
    <property type="match status" value="1"/>
</dbReference>
<dbReference type="AlphaFoldDB" id="A0A1E3XDT5"/>
<dbReference type="Pfam" id="PF02310">
    <property type="entry name" value="B12-binding"/>
    <property type="match status" value="1"/>
</dbReference>
<dbReference type="PANTHER" id="PTHR43409">
    <property type="entry name" value="ANAEROBIC MAGNESIUM-PROTOPORPHYRIN IX MONOMETHYL ESTER CYCLASE-RELATED"/>
    <property type="match status" value="1"/>
</dbReference>
<evidence type="ECO:0000313" key="9">
    <source>
        <dbReference type="Proteomes" id="UP000094056"/>
    </source>
</evidence>
<dbReference type="PROSITE" id="PS51918">
    <property type="entry name" value="RADICAL_SAM"/>
    <property type="match status" value="1"/>
</dbReference>
<dbReference type="InterPro" id="IPR051198">
    <property type="entry name" value="BchE-like"/>
</dbReference>
<dbReference type="PROSITE" id="PS51332">
    <property type="entry name" value="B12_BINDING"/>
    <property type="match status" value="1"/>
</dbReference>
<evidence type="ECO:0000256" key="4">
    <source>
        <dbReference type="ARBA" id="ARBA00023004"/>
    </source>
</evidence>
<dbReference type="SFLD" id="SFLDG01082">
    <property type="entry name" value="B12-binding_domain_containing"/>
    <property type="match status" value="1"/>
</dbReference>
<dbReference type="GO" id="GO:0003824">
    <property type="term" value="F:catalytic activity"/>
    <property type="evidence" value="ECO:0007669"/>
    <property type="project" value="InterPro"/>
</dbReference>
<keyword evidence="2" id="KW-0949">S-adenosyl-L-methionine</keyword>
<evidence type="ECO:0000256" key="2">
    <source>
        <dbReference type="ARBA" id="ARBA00022691"/>
    </source>
</evidence>
<comment type="caution">
    <text evidence="8">The sequence shown here is derived from an EMBL/GenBank/DDBJ whole genome shotgun (WGS) entry which is preliminary data.</text>
</comment>
<dbReference type="GO" id="GO:0051539">
    <property type="term" value="F:4 iron, 4 sulfur cluster binding"/>
    <property type="evidence" value="ECO:0007669"/>
    <property type="project" value="UniProtKB-KW"/>
</dbReference>
<evidence type="ECO:0000259" key="6">
    <source>
        <dbReference type="PROSITE" id="PS51332"/>
    </source>
</evidence>
<evidence type="ECO:0000256" key="3">
    <source>
        <dbReference type="ARBA" id="ARBA00022723"/>
    </source>
</evidence>
<keyword evidence="3" id="KW-0479">Metal-binding</keyword>
<evidence type="ECO:0000259" key="7">
    <source>
        <dbReference type="PROSITE" id="PS51918"/>
    </source>
</evidence>
<keyword evidence="5" id="KW-0411">Iron-sulfur</keyword>
<dbReference type="GO" id="GO:0046872">
    <property type="term" value="F:metal ion binding"/>
    <property type="evidence" value="ECO:0007669"/>
    <property type="project" value="UniProtKB-KW"/>
</dbReference>
<evidence type="ECO:0000256" key="5">
    <source>
        <dbReference type="ARBA" id="ARBA00023014"/>
    </source>
</evidence>
<dbReference type="GO" id="GO:0031419">
    <property type="term" value="F:cobalamin binding"/>
    <property type="evidence" value="ECO:0007669"/>
    <property type="project" value="InterPro"/>
</dbReference>
<dbReference type="InterPro" id="IPR058240">
    <property type="entry name" value="rSAM_sf"/>
</dbReference>
<keyword evidence="4" id="KW-0408">Iron</keyword>
<dbReference type="SFLD" id="SFLDG01123">
    <property type="entry name" value="methyltransferase_(Class_B)"/>
    <property type="match status" value="1"/>
</dbReference>
<feature type="domain" description="Radical SAM core" evidence="7">
    <location>
        <begin position="214"/>
        <end position="459"/>
    </location>
</feature>
<dbReference type="InterPro" id="IPR034466">
    <property type="entry name" value="Methyltransferase_Class_B"/>
</dbReference>
<dbReference type="SFLD" id="SFLDS00029">
    <property type="entry name" value="Radical_SAM"/>
    <property type="match status" value="1"/>
</dbReference>
<dbReference type="EMBL" id="MAYW01000020">
    <property type="protein sequence ID" value="ODS33758.1"/>
    <property type="molecule type" value="Genomic_DNA"/>
</dbReference>
<comment type="cofactor">
    <cofactor evidence="1">
        <name>[4Fe-4S] cluster</name>
        <dbReference type="ChEBI" id="CHEBI:49883"/>
    </cofactor>
</comment>
<reference evidence="8 9" key="1">
    <citation type="submission" date="2016-07" db="EMBL/GenBank/DDBJ databases">
        <title>Draft genome of Scalindua rubra, obtained from a brine-seawater interface in the Red Sea, sheds light on salt adaptation in anammox bacteria.</title>
        <authorList>
            <person name="Speth D.R."/>
            <person name="Lagkouvardos I."/>
            <person name="Wang Y."/>
            <person name="Qian P.-Y."/>
            <person name="Dutilh B.E."/>
            <person name="Jetten M.S."/>
        </authorList>
    </citation>
    <scope>NUCLEOTIDE SEQUENCE [LARGE SCALE GENOMIC DNA]</scope>
    <source>
        <strain evidence="8">BSI-1</strain>
    </source>
</reference>
<dbReference type="CDD" id="cd01335">
    <property type="entry name" value="Radical_SAM"/>
    <property type="match status" value="1"/>
</dbReference>
<dbReference type="Gene3D" id="3.80.30.20">
    <property type="entry name" value="tm_1862 like domain"/>
    <property type="match status" value="1"/>
</dbReference>
<dbReference type="InterPro" id="IPR006158">
    <property type="entry name" value="Cobalamin-bd"/>
</dbReference>